<feature type="binding site" evidence="2">
    <location>
        <position position="169"/>
    </location>
    <ligand>
        <name>Mn(2+)</name>
        <dbReference type="ChEBI" id="CHEBI:29035"/>
        <label>2</label>
    </ligand>
</feature>
<evidence type="ECO:0000256" key="1">
    <source>
        <dbReference type="ARBA" id="ARBA00022801"/>
    </source>
</evidence>
<dbReference type="GO" id="GO:0019877">
    <property type="term" value="P:diaminopimelate biosynthetic process"/>
    <property type="evidence" value="ECO:0007669"/>
    <property type="project" value="UniProtKB-ARBA"/>
</dbReference>
<evidence type="ECO:0000256" key="2">
    <source>
        <dbReference type="PIRSR" id="PIRSR005962-1"/>
    </source>
</evidence>
<keyword evidence="2" id="KW-0464">Manganese</keyword>
<dbReference type="EMBL" id="AP008957">
    <property type="protein sequence ID" value="BAH36508.1"/>
    <property type="molecule type" value="Genomic_DNA"/>
</dbReference>
<dbReference type="SUPFAM" id="SSF55031">
    <property type="entry name" value="Bacterial exopeptidase dimerisation domain"/>
    <property type="match status" value="1"/>
</dbReference>
<evidence type="ECO:0000313" key="5">
    <source>
        <dbReference type="EMBL" id="BAH36508.1"/>
    </source>
</evidence>
<dbReference type="Pfam" id="PF01546">
    <property type="entry name" value="Peptidase_M20"/>
    <property type="match status" value="1"/>
</dbReference>
<feature type="binding site" evidence="2">
    <location>
        <position position="135"/>
    </location>
    <ligand>
        <name>Mn(2+)</name>
        <dbReference type="ChEBI" id="CHEBI:29035"/>
        <label>2</label>
    </ligand>
</feature>
<dbReference type="PANTHER" id="PTHR11014">
    <property type="entry name" value="PEPTIDASE M20 FAMILY MEMBER"/>
    <property type="match status" value="1"/>
</dbReference>
<dbReference type="PIRSF" id="PIRSF005962">
    <property type="entry name" value="Pept_M20D_amidohydro"/>
    <property type="match status" value="1"/>
</dbReference>
<accession>C0ZU92</accession>
<dbReference type="FunFam" id="3.30.70.360:FF:000001">
    <property type="entry name" value="N-acetyldiaminopimelate deacetylase"/>
    <property type="match status" value="1"/>
</dbReference>
<dbReference type="SUPFAM" id="SSF53187">
    <property type="entry name" value="Zn-dependent exopeptidases"/>
    <property type="match status" value="1"/>
</dbReference>
<feature type="compositionally biased region" description="Polar residues" evidence="3">
    <location>
        <begin position="21"/>
        <end position="31"/>
    </location>
</feature>
<sequence>MPGCKNCRSHLRLSPDLRESSPANERPNSVNLKDDADEMQGDLVALRHKLHREPEIGLELPRTQERVLEALQGLPLEISTGTSSTSVTAVLRGAARDSGDTTTVLLRADMDALPVDERTGVDFASTNGAMHACGHDLHTTALVGAARLLSHHRDHLAGDVVFMFQPGEEGWGGAKNMIDEGVLDASGSRADYAYGLHVMANGIPAGLFVSRPGPIMSASHTLDVTVRGAGGHGSSPHRAKDPITAAAQMITSLQVIVTRDFDAFDPVVITVGVVDAGTANNVIPDSAHFGATVRHWSAENEEQLGAVIRRGLEGIAAAHGVEVDIDFRAQFPLTVNNAEEVAFSEGVIRELLGEEHYLESPRPTSSSEDFSYVLDRVPGAFIGLGAAMPGCDPVAAPTNHSPRAQFFEGVLGDAAAVYSALAVEKLAVTAGGTR</sequence>
<feature type="binding site" evidence="2">
    <location>
        <position position="400"/>
    </location>
    <ligand>
        <name>Mn(2+)</name>
        <dbReference type="ChEBI" id="CHEBI:29035"/>
        <label>2</label>
    </ligand>
</feature>
<reference evidence="5 6" key="2">
    <citation type="journal article" date="2006" name="Environ. Microbiol.">
        <title>Sequence analysis of three plasmids harboured in Rhodococcus erythropolis strain PR4.</title>
        <authorList>
            <person name="Sekine M."/>
            <person name="Tanikawa S."/>
            <person name="Omata S."/>
            <person name="Saito M."/>
            <person name="Fujisawa T."/>
            <person name="Tsukatani N."/>
            <person name="Tajima T."/>
            <person name="Sekigawa T."/>
            <person name="Kosugi H."/>
            <person name="Matsuo Y."/>
            <person name="Nishiko R."/>
            <person name="Imamura K."/>
            <person name="Ito M."/>
            <person name="Narita H."/>
            <person name="Tago S."/>
            <person name="Fujita N."/>
            <person name="Harayama S."/>
        </authorList>
    </citation>
    <scope>NUCLEOTIDE SEQUENCE [LARGE SCALE GENOMIC DNA]</scope>
    <source>
        <strain evidence="6">PR4 / NBRC 100887</strain>
    </source>
</reference>
<dbReference type="NCBIfam" id="TIGR01891">
    <property type="entry name" value="amidohydrolases"/>
    <property type="match status" value="1"/>
</dbReference>
<reference evidence="6" key="1">
    <citation type="submission" date="2005-03" db="EMBL/GenBank/DDBJ databases">
        <title>Comparison of the complete genome sequences of Rhodococcus erythropolis PR4 and Rhodococcus opacus B4.</title>
        <authorList>
            <person name="Takarada H."/>
            <person name="Sekine M."/>
            <person name="Hosoyama A."/>
            <person name="Yamada R."/>
            <person name="Fujisawa T."/>
            <person name="Omata S."/>
            <person name="Shimizu A."/>
            <person name="Tsukatani N."/>
            <person name="Tanikawa S."/>
            <person name="Fujita N."/>
            <person name="Harayama S."/>
        </authorList>
    </citation>
    <scope>NUCLEOTIDE SEQUENCE [LARGE SCALE GENOMIC DNA]</scope>
    <source>
        <strain evidence="6">PR4 / NBRC 100887</strain>
    </source>
</reference>
<dbReference type="GO" id="GO:0050118">
    <property type="term" value="F:N-acetyldiaminopimelate deacetylase activity"/>
    <property type="evidence" value="ECO:0007669"/>
    <property type="project" value="UniProtKB-ARBA"/>
</dbReference>
<dbReference type="Gene3D" id="3.30.70.360">
    <property type="match status" value="1"/>
</dbReference>
<dbReference type="Gene3D" id="3.40.630.10">
    <property type="entry name" value="Zn peptidases"/>
    <property type="match status" value="1"/>
</dbReference>
<dbReference type="KEGG" id="rer:RER_58000"/>
<evidence type="ECO:0000259" key="4">
    <source>
        <dbReference type="Pfam" id="PF07687"/>
    </source>
</evidence>
<protein>
    <submittedName>
        <fullName evidence="5">Putative amidohydrolase</fullName>
    </submittedName>
</protein>
<dbReference type="InterPro" id="IPR011650">
    <property type="entry name" value="Peptidase_M20_dimer"/>
</dbReference>
<dbReference type="InterPro" id="IPR017439">
    <property type="entry name" value="Amidohydrolase"/>
</dbReference>
<gene>
    <name evidence="5" type="ordered locus">RER_58000</name>
</gene>
<feature type="binding site" evidence="2">
    <location>
        <position position="197"/>
    </location>
    <ligand>
        <name>Mn(2+)</name>
        <dbReference type="ChEBI" id="CHEBI:29035"/>
        <label>2</label>
    </ligand>
</feature>
<dbReference type="HOGENOM" id="CLU_023257_0_1_11"/>
<feature type="region of interest" description="Disordered" evidence="3">
    <location>
        <begin position="15"/>
        <end position="36"/>
    </location>
</feature>
<dbReference type="InterPro" id="IPR002933">
    <property type="entry name" value="Peptidase_M20"/>
</dbReference>
<keyword evidence="1 5" id="KW-0378">Hydrolase</keyword>
<proteinExistence type="predicted"/>
<evidence type="ECO:0000256" key="3">
    <source>
        <dbReference type="SAM" id="MobiDB-lite"/>
    </source>
</evidence>
<feature type="binding site" evidence="2">
    <location>
        <position position="133"/>
    </location>
    <ligand>
        <name>Mn(2+)</name>
        <dbReference type="ChEBI" id="CHEBI:29035"/>
        <label>2</label>
    </ligand>
</feature>
<dbReference type="CDD" id="cd03886">
    <property type="entry name" value="M20_Acy1"/>
    <property type="match status" value="1"/>
</dbReference>
<dbReference type="Pfam" id="PF07687">
    <property type="entry name" value="M20_dimer"/>
    <property type="match status" value="1"/>
</dbReference>
<keyword evidence="2" id="KW-0479">Metal-binding</keyword>
<organism evidence="5 6">
    <name type="scientific">Rhodococcus erythropolis (strain PR4 / NBRC 100887)</name>
    <dbReference type="NCBI Taxonomy" id="234621"/>
    <lineage>
        <taxon>Bacteria</taxon>
        <taxon>Bacillati</taxon>
        <taxon>Actinomycetota</taxon>
        <taxon>Actinomycetes</taxon>
        <taxon>Mycobacteriales</taxon>
        <taxon>Nocardiaceae</taxon>
        <taxon>Rhodococcus</taxon>
        <taxon>Rhodococcus erythropolis group</taxon>
    </lineage>
</organism>
<dbReference type="GO" id="GO:0046872">
    <property type="term" value="F:metal ion binding"/>
    <property type="evidence" value="ECO:0007669"/>
    <property type="project" value="UniProtKB-KW"/>
</dbReference>
<dbReference type="Proteomes" id="UP000002204">
    <property type="component" value="Chromosome"/>
</dbReference>
<dbReference type="PANTHER" id="PTHR11014:SF63">
    <property type="entry name" value="METALLOPEPTIDASE, PUTATIVE (AFU_ORTHOLOGUE AFUA_6G09600)-RELATED"/>
    <property type="match status" value="1"/>
</dbReference>
<dbReference type="AlphaFoldDB" id="C0ZU92"/>
<name>C0ZU92_RHOE4</name>
<dbReference type="eggNOG" id="COG1473">
    <property type="taxonomic scope" value="Bacteria"/>
</dbReference>
<comment type="cofactor">
    <cofactor evidence="2">
        <name>Mn(2+)</name>
        <dbReference type="ChEBI" id="CHEBI:29035"/>
    </cofactor>
    <text evidence="2">The Mn(2+) ion enhances activity.</text>
</comment>
<feature type="domain" description="Peptidase M20 dimerisation" evidence="4">
    <location>
        <begin position="221"/>
        <end position="310"/>
    </location>
</feature>
<evidence type="ECO:0000313" key="6">
    <source>
        <dbReference type="Proteomes" id="UP000002204"/>
    </source>
</evidence>
<dbReference type="InterPro" id="IPR036264">
    <property type="entry name" value="Bact_exopeptidase_dim_dom"/>
</dbReference>